<dbReference type="EMBL" id="JAGFBS010000033">
    <property type="protein sequence ID" value="KAG6371603.1"/>
    <property type="molecule type" value="Genomic_DNA"/>
</dbReference>
<reference evidence="3" key="1">
    <citation type="submission" date="2021-03" db="EMBL/GenBank/DDBJ databases">
        <title>Evolutionary innovations through gain and loss of genes in the ectomycorrhizal Boletales.</title>
        <authorList>
            <person name="Wu G."/>
            <person name="Miyauchi S."/>
            <person name="Morin E."/>
            <person name="Yang Z.-L."/>
            <person name="Xu J."/>
            <person name="Martin F.M."/>
        </authorList>
    </citation>
    <scope>NUCLEOTIDE SEQUENCE</scope>
    <source>
        <strain evidence="3">BR01</strain>
    </source>
</reference>
<dbReference type="InterPro" id="IPR036291">
    <property type="entry name" value="NAD(P)-bd_dom_sf"/>
</dbReference>
<dbReference type="Pfam" id="PF13460">
    <property type="entry name" value="NAD_binding_10"/>
    <property type="match status" value="1"/>
</dbReference>
<dbReference type="SUPFAM" id="SSF51735">
    <property type="entry name" value="NAD(P)-binding Rossmann-fold domains"/>
    <property type="match status" value="1"/>
</dbReference>
<comment type="caution">
    <text evidence="3">The sequence shown here is derived from an EMBL/GenBank/DDBJ whole genome shotgun (WGS) entry which is preliminary data.</text>
</comment>
<evidence type="ECO:0000313" key="3">
    <source>
        <dbReference type="EMBL" id="KAG6371603.1"/>
    </source>
</evidence>
<evidence type="ECO:0000313" key="4">
    <source>
        <dbReference type="Proteomes" id="UP000683000"/>
    </source>
</evidence>
<protein>
    <submittedName>
        <fullName evidence="3">NAD(P)-binding protein</fullName>
    </submittedName>
</protein>
<keyword evidence="4" id="KW-1185">Reference proteome</keyword>
<evidence type="ECO:0000259" key="2">
    <source>
        <dbReference type="Pfam" id="PF13460"/>
    </source>
</evidence>
<comment type="similarity">
    <text evidence="1">Belongs to the avfA family.</text>
</comment>
<dbReference type="GO" id="GO:0042602">
    <property type="term" value="F:riboflavin reductase (NADPH) activity"/>
    <property type="evidence" value="ECO:0007669"/>
    <property type="project" value="TreeGrafter"/>
</dbReference>
<dbReference type="InterPro" id="IPR016040">
    <property type="entry name" value="NAD(P)-bd_dom"/>
</dbReference>
<dbReference type="OrthoDB" id="10254221at2759"/>
<evidence type="ECO:0000256" key="1">
    <source>
        <dbReference type="ARBA" id="ARBA00038376"/>
    </source>
</evidence>
<dbReference type="AlphaFoldDB" id="A0A8I3A4U6"/>
<gene>
    <name evidence="3" type="ORF">JVT61DRAFT_9313</name>
</gene>
<dbReference type="GO" id="GO:0004074">
    <property type="term" value="F:biliverdin reductase [NAD(P)H] activity"/>
    <property type="evidence" value="ECO:0007669"/>
    <property type="project" value="TreeGrafter"/>
</dbReference>
<dbReference type="PANTHER" id="PTHR43355:SF2">
    <property type="entry name" value="FLAVIN REDUCTASE (NADPH)"/>
    <property type="match status" value="1"/>
</dbReference>
<accession>A0A8I3A4U6</accession>
<proteinExistence type="inferred from homology"/>
<sequence>MHLLILGATGPCGTLLVKEALGASHTAVIYARSPEKLSEEIRNDTRVTILKGQLDDESAMSAAMENVDAVLSALGPKVSHGTYPSGEPLARAYSLIIKTMVAHGIKRLIALGTPSITDPHDKSSLKWSLVVGGIKTVVPGVYSDIVGVGNVIRTEGDALDWTIVRVPFLTNSSSRDVVAGHVGDGKTGVTLSRLGFATFVIEELAKNSWVKGAPLITAV</sequence>
<name>A0A8I3A4U6_9AGAM</name>
<dbReference type="PANTHER" id="PTHR43355">
    <property type="entry name" value="FLAVIN REDUCTASE (NADPH)"/>
    <property type="match status" value="1"/>
</dbReference>
<dbReference type="Proteomes" id="UP000683000">
    <property type="component" value="Unassembled WGS sequence"/>
</dbReference>
<dbReference type="Gene3D" id="3.40.50.720">
    <property type="entry name" value="NAD(P)-binding Rossmann-like Domain"/>
    <property type="match status" value="1"/>
</dbReference>
<feature type="domain" description="NAD(P)-binding" evidence="2">
    <location>
        <begin position="7"/>
        <end position="205"/>
    </location>
</feature>
<dbReference type="InterPro" id="IPR051606">
    <property type="entry name" value="Polyketide_Oxido-like"/>
</dbReference>
<organism evidence="3 4">
    <name type="scientific">Boletus reticuloceps</name>
    <dbReference type="NCBI Taxonomy" id="495285"/>
    <lineage>
        <taxon>Eukaryota</taxon>
        <taxon>Fungi</taxon>
        <taxon>Dikarya</taxon>
        <taxon>Basidiomycota</taxon>
        <taxon>Agaricomycotina</taxon>
        <taxon>Agaricomycetes</taxon>
        <taxon>Agaricomycetidae</taxon>
        <taxon>Boletales</taxon>
        <taxon>Boletineae</taxon>
        <taxon>Boletaceae</taxon>
        <taxon>Boletoideae</taxon>
        <taxon>Boletus</taxon>
    </lineage>
</organism>